<sequence length="124" mass="12713">MKLRIKGALIVGTALVVCAGVSTAGPLMFGTPGTSSWDTGEISNGLEVSDLLVANPSGDTGSEAVVNDAPIQIGARDIAVRAFTPTLEGTPPPANPVPEPQTMWLLGSGLIGLVGYRNLRRKSS</sequence>
<accession>A0A956LWR5</accession>
<reference evidence="4" key="2">
    <citation type="journal article" date="2021" name="Microbiome">
        <title>Successional dynamics and alternative stable states in a saline activated sludge microbial community over 9 years.</title>
        <authorList>
            <person name="Wang Y."/>
            <person name="Ye J."/>
            <person name="Ju F."/>
            <person name="Liu L."/>
            <person name="Boyd J.A."/>
            <person name="Deng Y."/>
            <person name="Parks D.H."/>
            <person name="Jiang X."/>
            <person name="Yin X."/>
            <person name="Woodcroft B.J."/>
            <person name="Tyson G.W."/>
            <person name="Hugenholtz P."/>
            <person name="Polz M.F."/>
            <person name="Zhang T."/>
        </authorList>
    </citation>
    <scope>NUCLEOTIDE SEQUENCE</scope>
    <source>
        <strain evidence="4">HKST-UBA01</strain>
    </source>
</reference>
<evidence type="ECO:0000256" key="2">
    <source>
        <dbReference type="SAM" id="SignalP"/>
    </source>
</evidence>
<evidence type="ECO:0000259" key="3">
    <source>
        <dbReference type="Pfam" id="PF07589"/>
    </source>
</evidence>
<keyword evidence="1" id="KW-0472">Membrane</keyword>
<evidence type="ECO:0000313" key="5">
    <source>
        <dbReference type="Proteomes" id="UP000697710"/>
    </source>
</evidence>
<feature type="signal peptide" evidence="2">
    <location>
        <begin position="1"/>
        <end position="24"/>
    </location>
</feature>
<feature type="transmembrane region" description="Helical" evidence="1">
    <location>
        <begin position="102"/>
        <end position="119"/>
    </location>
</feature>
<protein>
    <submittedName>
        <fullName evidence="4">PEP-CTERM sorting domain-containing protein</fullName>
    </submittedName>
</protein>
<comment type="caution">
    <text evidence="4">The sequence shown here is derived from an EMBL/GenBank/DDBJ whole genome shotgun (WGS) entry which is preliminary data.</text>
</comment>
<dbReference type="Pfam" id="PF07589">
    <property type="entry name" value="PEP-CTERM"/>
    <property type="match status" value="1"/>
</dbReference>
<keyword evidence="2" id="KW-0732">Signal</keyword>
<feature type="domain" description="Ice-binding protein C-terminal" evidence="3">
    <location>
        <begin position="96"/>
        <end position="121"/>
    </location>
</feature>
<reference evidence="4" key="1">
    <citation type="submission" date="2020-04" db="EMBL/GenBank/DDBJ databases">
        <authorList>
            <person name="Zhang T."/>
        </authorList>
    </citation>
    <scope>NUCLEOTIDE SEQUENCE</scope>
    <source>
        <strain evidence="4">HKST-UBA01</strain>
    </source>
</reference>
<dbReference type="NCBIfam" id="TIGR02595">
    <property type="entry name" value="PEP_CTERM"/>
    <property type="match status" value="1"/>
</dbReference>
<proteinExistence type="predicted"/>
<dbReference type="AlphaFoldDB" id="A0A956LWR5"/>
<dbReference type="EMBL" id="JAGQHR010000062">
    <property type="protein sequence ID" value="MCA9726743.1"/>
    <property type="molecule type" value="Genomic_DNA"/>
</dbReference>
<evidence type="ECO:0000256" key="1">
    <source>
        <dbReference type="SAM" id="Phobius"/>
    </source>
</evidence>
<keyword evidence="1" id="KW-0812">Transmembrane</keyword>
<keyword evidence="1" id="KW-1133">Transmembrane helix</keyword>
<name>A0A956LWR5_UNCEI</name>
<dbReference type="Proteomes" id="UP000697710">
    <property type="component" value="Unassembled WGS sequence"/>
</dbReference>
<gene>
    <name evidence="4" type="ORF">KC729_03605</name>
</gene>
<dbReference type="InterPro" id="IPR013424">
    <property type="entry name" value="Ice-binding_C"/>
</dbReference>
<feature type="chain" id="PRO_5037234849" evidence="2">
    <location>
        <begin position="25"/>
        <end position="124"/>
    </location>
</feature>
<evidence type="ECO:0000313" key="4">
    <source>
        <dbReference type="EMBL" id="MCA9726743.1"/>
    </source>
</evidence>
<organism evidence="4 5">
    <name type="scientific">Eiseniibacteriota bacterium</name>
    <dbReference type="NCBI Taxonomy" id="2212470"/>
    <lineage>
        <taxon>Bacteria</taxon>
        <taxon>Candidatus Eiseniibacteriota</taxon>
    </lineage>
</organism>